<protein>
    <submittedName>
        <fullName evidence="2">Uncharacterized protein</fullName>
    </submittedName>
</protein>
<dbReference type="AlphaFoldDB" id="A0A382ZD17"/>
<sequence>MTRLTILPEWLEGHVGLGLRATVMKTLHGGGFQLPYFTSLSVDLEDDRHRLAGLLNLGRDDLETAGHGRHKHFATKTGLGPGFWRHIRRFWEIFTWKKIRWGLRRHYLNTGNRLNTNGGVLGRNGKSQQGADHDVEEELHSHETDPIQDPLQG</sequence>
<evidence type="ECO:0000313" key="2">
    <source>
        <dbReference type="EMBL" id="SVD93005.1"/>
    </source>
</evidence>
<gene>
    <name evidence="2" type="ORF">METZ01_LOCUS445859</name>
</gene>
<accession>A0A382ZD17</accession>
<dbReference type="EMBL" id="UINC01182667">
    <property type="protein sequence ID" value="SVD93005.1"/>
    <property type="molecule type" value="Genomic_DNA"/>
</dbReference>
<feature type="non-terminal residue" evidence="2">
    <location>
        <position position="153"/>
    </location>
</feature>
<evidence type="ECO:0000256" key="1">
    <source>
        <dbReference type="SAM" id="MobiDB-lite"/>
    </source>
</evidence>
<name>A0A382ZD17_9ZZZZ</name>
<reference evidence="2" key="1">
    <citation type="submission" date="2018-05" db="EMBL/GenBank/DDBJ databases">
        <authorList>
            <person name="Lanie J.A."/>
            <person name="Ng W.-L."/>
            <person name="Kazmierczak K.M."/>
            <person name="Andrzejewski T.M."/>
            <person name="Davidsen T.M."/>
            <person name="Wayne K.J."/>
            <person name="Tettelin H."/>
            <person name="Glass J.I."/>
            <person name="Rusch D."/>
            <person name="Podicherti R."/>
            <person name="Tsui H.-C.T."/>
            <person name="Winkler M.E."/>
        </authorList>
    </citation>
    <scope>NUCLEOTIDE SEQUENCE</scope>
</reference>
<organism evidence="2">
    <name type="scientific">marine metagenome</name>
    <dbReference type="NCBI Taxonomy" id="408172"/>
    <lineage>
        <taxon>unclassified sequences</taxon>
        <taxon>metagenomes</taxon>
        <taxon>ecological metagenomes</taxon>
    </lineage>
</organism>
<feature type="region of interest" description="Disordered" evidence="1">
    <location>
        <begin position="115"/>
        <end position="153"/>
    </location>
</feature>
<proteinExistence type="predicted"/>